<dbReference type="PANTHER" id="PTHR31398:SF0">
    <property type="entry name" value="MEIOTIC NUCLEAR DIVISION PROTEIN 1 HOMOLOG"/>
    <property type="match status" value="1"/>
</dbReference>
<dbReference type="InParanoid" id="Q22N93"/>
<dbReference type="OrthoDB" id="290621at2759"/>
<dbReference type="KEGG" id="tet:TTHERM_00209460"/>
<dbReference type="Proteomes" id="UP000009168">
    <property type="component" value="Unassembled WGS sequence"/>
</dbReference>
<dbReference type="HOGENOM" id="CLU_009697_0_0_1"/>
<dbReference type="GO" id="GO:0005634">
    <property type="term" value="C:nucleus"/>
    <property type="evidence" value="ECO:0007669"/>
    <property type="project" value="TreeGrafter"/>
</dbReference>
<feature type="transmembrane region" description="Helical" evidence="2">
    <location>
        <begin position="37"/>
        <end position="61"/>
    </location>
</feature>
<dbReference type="AlphaFoldDB" id="Q22N93"/>
<evidence type="ECO:0000256" key="2">
    <source>
        <dbReference type="SAM" id="Phobius"/>
    </source>
</evidence>
<evidence type="ECO:0000313" key="4">
    <source>
        <dbReference type="Proteomes" id="UP000009168"/>
    </source>
</evidence>
<feature type="compositionally biased region" description="Polar residues" evidence="1">
    <location>
        <begin position="433"/>
        <end position="445"/>
    </location>
</feature>
<keyword evidence="4" id="KW-1185">Reference proteome</keyword>
<dbReference type="EMBL" id="GG662857">
    <property type="protein sequence ID" value="EAR86892.1"/>
    <property type="molecule type" value="Genomic_DNA"/>
</dbReference>
<keyword evidence="2" id="KW-0472">Membrane</keyword>
<dbReference type="PANTHER" id="PTHR31398">
    <property type="entry name" value="MEIOTIC NUCLEAR DIVISION PROTEIN 1 HOMOLOG"/>
    <property type="match status" value="1"/>
</dbReference>
<accession>Q22N93</accession>
<protein>
    <submittedName>
        <fullName evidence="3">Transmembrane protein, putative</fullName>
    </submittedName>
</protein>
<organism evidence="3 4">
    <name type="scientific">Tetrahymena thermophila (strain SB210)</name>
    <dbReference type="NCBI Taxonomy" id="312017"/>
    <lineage>
        <taxon>Eukaryota</taxon>
        <taxon>Sar</taxon>
        <taxon>Alveolata</taxon>
        <taxon>Ciliophora</taxon>
        <taxon>Intramacronucleata</taxon>
        <taxon>Oligohymenophorea</taxon>
        <taxon>Hymenostomatida</taxon>
        <taxon>Tetrahymenina</taxon>
        <taxon>Tetrahymenidae</taxon>
        <taxon>Tetrahymena</taxon>
    </lineage>
</organism>
<feature type="region of interest" description="Disordered" evidence="1">
    <location>
        <begin position="404"/>
        <end position="445"/>
    </location>
</feature>
<dbReference type="GeneID" id="7844167"/>
<keyword evidence="2" id="KW-1133">Transmembrane helix</keyword>
<sequence>MISKTSSGMNSMLNGLDIFGVPIQISFHSKDKFTTKIGGFVSLIVFAVLAYMAISAGLVIYRKENPQVIQQNELKIPSRVNLNRNNFIFAFGILDANQNPFMDETIYKASAQFMLKVPVQDKNGNTKYQSVFNDIKVGPCTQELFGIPSLQSQFTAIYNYEQLYCIQDIDNLFLEGQVETNIYSGILITISTCQGKGCADPQVITNKIKNKQMHVYYSDYIVQAENYQNPFIPYASGTYYSVNTNALQIVSFTYMNTHVNDDIGLISSDIQQQSQLIFSQQSAITGTDASQGIFKLIIYLEKSKELNINRTYTKLSSVISQIGGFYNILFFVGCILAKPYTSLQLKRELINQTFTFSMKEKKIDESNQMTKQGEQFNDYIKEEKSQVNNKENLKKNEKIKLQNSIIQNESPKVRRDGDSPMANSLLNKKDGSPKQNEQTDNISQRSYKGQTLKNELFQKIKKGISQTNKLSIQFKDFIYHYFSCFKRNKVSNFIDFSQQKITEYTDINFIVNKILEFEKFKHLFLNENQLKLFEFISKPKVSQEIIDIHLKQLKQKSKIQQNQSNLNQQVLDSSPNNNYQQETEMQNQSSMQLSPEFNLLRSFNYDADEKVEQTLKAYQQIYKNQQNISNIDMKLLQLLDRSIAKKLERFAQQQQQQPQQQQSNFEDLPIQIIKKSQNLQQRQFVLSRFVNSELSPLSINDNSQQNKKFLFKDENFQAPDLEESNVLPQEVFRLNKYNLDNGSKKNVLFNSIVSNNNSSQ</sequence>
<evidence type="ECO:0000313" key="3">
    <source>
        <dbReference type="EMBL" id="EAR86892.1"/>
    </source>
</evidence>
<dbReference type="GO" id="GO:0007131">
    <property type="term" value="P:reciprocal meiotic recombination"/>
    <property type="evidence" value="ECO:0007669"/>
    <property type="project" value="TreeGrafter"/>
</dbReference>
<dbReference type="RefSeq" id="XP_001007137.1">
    <property type="nucleotide sequence ID" value="XM_001007137.1"/>
</dbReference>
<feature type="region of interest" description="Disordered" evidence="1">
    <location>
        <begin position="569"/>
        <end position="588"/>
    </location>
</feature>
<name>Q22N93_TETTS</name>
<evidence type="ECO:0000256" key="1">
    <source>
        <dbReference type="SAM" id="MobiDB-lite"/>
    </source>
</evidence>
<keyword evidence="2 3" id="KW-0812">Transmembrane</keyword>
<proteinExistence type="predicted"/>
<reference evidence="4" key="1">
    <citation type="journal article" date="2006" name="PLoS Biol.">
        <title>Macronuclear genome sequence of the ciliate Tetrahymena thermophila, a model eukaryote.</title>
        <authorList>
            <person name="Eisen J.A."/>
            <person name="Coyne R.S."/>
            <person name="Wu M."/>
            <person name="Wu D."/>
            <person name="Thiagarajan M."/>
            <person name="Wortman J.R."/>
            <person name="Badger J.H."/>
            <person name="Ren Q."/>
            <person name="Amedeo P."/>
            <person name="Jones K.M."/>
            <person name="Tallon L.J."/>
            <person name="Delcher A.L."/>
            <person name="Salzberg S.L."/>
            <person name="Silva J.C."/>
            <person name="Haas B.J."/>
            <person name="Majoros W.H."/>
            <person name="Farzad M."/>
            <person name="Carlton J.M."/>
            <person name="Smith R.K. Jr."/>
            <person name="Garg J."/>
            <person name="Pearlman R.E."/>
            <person name="Karrer K.M."/>
            <person name="Sun L."/>
            <person name="Manning G."/>
            <person name="Elde N.C."/>
            <person name="Turkewitz A.P."/>
            <person name="Asai D.J."/>
            <person name="Wilkes D.E."/>
            <person name="Wang Y."/>
            <person name="Cai H."/>
            <person name="Collins K."/>
            <person name="Stewart B.A."/>
            <person name="Lee S.R."/>
            <person name="Wilamowska K."/>
            <person name="Weinberg Z."/>
            <person name="Ruzzo W.L."/>
            <person name="Wloga D."/>
            <person name="Gaertig J."/>
            <person name="Frankel J."/>
            <person name="Tsao C.-C."/>
            <person name="Gorovsky M.A."/>
            <person name="Keeling P.J."/>
            <person name="Waller R.F."/>
            <person name="Patron N.J."/>
            <person name="Cherry J.M."/>
            <person name="Stover N.A."/>
            <person name="Krieger C.J."/>
            <person name="del Toro C."/>
            <person name="Ryder H.F."/>
            <person name="Williamson S.C."/>
            <person name="Barbeau R.A."/>
            <person name="Hamilton E.P."/>
            <person name="Orias E."/>
        </authorList>
    </citation>
    <scope>NUCLEOTIDE SEQUENCE [LARGE SCALE GENOMIC DNA]</scope>
    <source>
        <strain evidence="4">SB210</strain>
    </source>
</reference>
<feature type="compositionally biased region" description="Polar residues" evidence="1">
    <location>
        <begin position="575"/>
        <end position="588"/>
    </location>
</feature>
<gene>
    <name evidence="3" type="ORF">TTHERM_00209460</name>
</gene>